<evidence type="ECO:0000313" key="3">
    <source>
        <dbReference type="Proteomes" id="UP000285794"/>
    </source>
</evidence>
<keyword evidence="1" id="KW-1133">Transmembrane helix</keyword>
<proteinExistence type="predicted"/>
<accession>A0A425Y1A6</accession>
<sequence>MFGFKRKYKDFISPKEEIKETPSGSFKDIISGSVLSKDVVVHHLPFILFIAILGIYYISNRYHSERVYREMVSLEKELKELRFESITTASDLMYMSKQSEVVKRVEKEGLDLIESTEPPVKIYLEK</sequence>
<dbReference type="RefSeq" id="WP_125030666.1">
    <property type="nucleotide sequence ID" value="NZ_JAPXVP010000001.1"/>
</dbReference>
<dbReference type="OrthoDB" id="981249at2"/>
<keyword evidence="1" id="KW-0472">Membrane</keyword>
<feature type="transmembrane region" description="Helical" evidence="1">
    <location>
        <begin position="40"/>
        <end position="59"/>
    </location>
</feature>
<evidence type="ECO:0000256" key="1">
    <source>
        <dbReference type="SAM" id="Phobius"/>
    </source>
</evidence>
<evidence type="ECO:0008006" key="4">
    <source>
        <dbReference type="Google" id="ProtNLM"/>
    </source>
</evidence>
<dbReference type="Pfam" id="PF19579">
    <property type="entry name" value="FtsL_2"/>
    <property type="match status" value="1"/>
</dbReference>
<dbReference type="InterPro" id="IPR045755">
    <property type="entry name" value="FtsL-like"/>
</dbReference>
<keyword evidence="3" id="KW-1185">Reference proteome</keyword>
<dbReference type="EMBL" id="QQWG01000008">
    <property type="protein sequence ID" value="RRG21513.1"/>
    <property type="molecule type" value="Genomic_DNA"/>
</dbReference>
<evidence type="ECO:0000313" key="2">
    <source>
        <dbReference type="EMBL" id="RRG21513.1"/>
    </source>
</evidence>
<dbReference type="Proteomes" id="UP000285794">
    <property type="component" value="Unassembled WGS sequence"/>
</dbReference>
<name>A0A425Y1A6_9BACT</name>
<organism evidence="2 3">
    <name type="scientific">Ancylomarina euxinus</name>
    <dbReference type="NCBI Taxonomy" id="2283627"/>
    <lineage>
        <taxon>Bacteria</taxon>
        <taxon>Pseudomonadati</taxon>
        <taxon>Bacteroidota</taxon>
        <taxon>Bacteroidia</taxon>
        <taxon>Marinilabiliales</taxon>
        <taxon>Marinifilaceae</taxon>
        <taxon>Ancylomarina</taxon>
    </lineage>
</organism>
<gene>
    <name evidence="2" type="ORF">DWB61_09535</name>
</gene>
<comment type="caution">
    <text evidence="2">The sequence shown here is derived from an EMBL/GenBank/DDBJ whole genome shotgun (WGS) entry which is preliminary data.</text>
</comment>
<protein>
    <recommendedName>
        <fullName evidence="4">Cell division protein FtsL</fullName>
    </recommendedName>
</protein>
<keyword evidence="1" id="KW-0812">Transmembrane</keyword>
<reference evidence="2 3" key="1">
    <citation type="submission" date="2018-07" db="EMBL/GenBank/DDBJ databases">
        <title>Draft genome sequence of Ancylomarina sp. M1P.</title>
        <authorList>
            <person name="Yadav S."/>
            <person name="Villanueva L."/>
            <person name="Damste J.S.S."/>
        </authorList>
    </citation>
    <scope>NUCLEOTIDE SEQUENCE [LARGE SCALE GENOMIC DNA]</scope>
    <source>
        <strain evidence="2 3">M1P</strain>
    </source>
</reference>
<dbReference type="AlphaFoldDB" id="A0A425Y1A6"/>